<dbReference type="InterPro" id="IPR036162">
    <property type="entry name" value="Resolvase-like_N_sf"/>
</dbReference>
<dbReference type="PROSITE" id="PS51737">
    <property type="entry name" value="RECOMBINASE_DNA_BIND"/>
    <property type="match status" value="1"/>
</dbReference>
<evidence type="ECO:0000256" key="1">
    <source>
        <dbReference type="ARBA" id="ARBA00022908"/>
    </source>
</evidence>
<accession>A0A1H8H6F4</accession>
<dbReference type="EMBL" id="FOCP01000022">
    <property type="protein sequence ID" value="SEN51922.1"/>
    <property type="molecule type" value="Genomic_DNA"/>
</dbReference>
<evidence type="ECO:0000259" key="8">
    <source>
        <dbReference type="PROSITE" id="PS51737"/>
    </source>
</evidence>
<evidence type="ECO:0000256" key="4">
    <source>
        <dbReference type="PIRSR" id="PIRSR606118-50"/>
    </source>
</evidence>
<name>A0A1H8H6F4_9PROT</name>
<dbReference type="PROSITE" id="PS51736">
    <property type="entry name" value="RECOMBINASES_3"/>
    <property type="match status" value="1"/>
</dbReference>
<feature type="domain" description="Resolvase/invertase-type recombinase catalytic" evidence="7">
    <location>
        <begin position="8"/>
        <end position="160"/>
    </location>
</feature>
<reference evidence="9 10" key="1">
    <citation type="submission" date="2016-10" db="EMBL/GenBank/DDBJ databases">
        <authorList>
            <person name="de Groot N.N."/>
        </authorList>
    </citation>
    <scope>NUCLEOTIDE SEQUENCE [LARGE SCALE GENOMIC DNA]</scope>
    <source>
        <strain evidence="9 10">Nm22</strain>
    </source>
</reference>
<gene>
    <name evidence="9" type="ORF">SAMN05216325_1225</name>
</gene>
<dbReference type="OrthoDB" id="6388604at2"/>
<feature type="domain" description="Recombinase" evidence="8">
    <location>
        <begin position="165"/>
        <end position="278"/>
    </location>
</feature>
<keyword evidence="2" id="KW-0238">DNA-binding</keyword>
<dbReference type="Pfam" id="PF00239">
    <property type="entry name" value="Resolvase"/>
    <property type="match status" value="1"/>
</dbReference>
<protein>
    <submittedName>
        <fullName evidence="9">Site-specific DNA recombinase</fullName>
    </submittedName>
</protein>
<feature type="active site" description="O-(5'-phospho-DNA)-serine intermediate" evidence="4 5">
    <location>
        <position position="16"/>
    </location>
</feature>
<keyword evidence="1" id="KW-0229">DNA integration</keyword>
<dbReference type="InterPro" id="IPR006118">
    <property type="entry name" value="Recombinase_CS"/>
</dbReference>
<dbReference type="SUPFAM" id="SSF53041">
    <property type="entry name" value="Resolvase-like"/>
    <property type="match status" value="1"/>
</dbReference>
<dbReference type="RefSeq" id="WP_090633815.1">
    <property type="nucleotide sequence ID" value="NZ_FOCP01000022.1"/>
</dbReference>
<evidence type="ECO:0000259" key="7">
    <source>
        <dbReference type="PROSITE" id="PS51736"/>
    </source>
</evidence>
<dbReference type="InterPro" id="IPR025827">
    <property type="entry name" value="Zn_ribbon_recom_dom"/>
</dbReference>
<dbReference type="PROSITE" id="PS00397">
    <property type="entry name" value="RECOMBINASES_1"/>
    <property type="match status" value="1"/>
</dbReference>
<dbReference type="Proteomes" id="UP000199459">
    <property type="component" value="Unassembled WGS sequence"/>
</dbReference>
<dbReference type="Pfam" id="PF07508">
    <property type="entry name" value="Recombinase"/>
    <property type="match status" value="1"/>
</dbReference>
<dbReference type="Gene3D" id="3.90.1750.20">
    <property type="entry name" value="Putative Large Serine Recombinase, Chain B, Domain 2"/>
    <property type="match status" value="1"/>
</dbReference>
<evidence type="ECO:0000313" key="9">
    <source>
        <dbReference type="EMBL" id="SEN51922.1"/>
    </source>
</evidence>
<dbReference type="InterPro" id="IPR011109">
    <property type="entry name" value="DNA_bind_recombinase_dom"/>
</dbReference>
<dbReference type="GO" id="GO:0015074">
    <property type="term" value="P:DNA integration"/>
    <property type="evidence" value="ECO:0007669"/>
    <property type="project" value="UniProtKB-KW"/>
</dbReference>
<evidence type="ECO:0000256" key="6">
    <source>
        <dbReference type="SAM" id="Coils"/>
    </source>
</evidence>
<dbReference type="InterPro" id="IPR038109">
    <property type="entry name" value="DNA_bind_recomb_sf"/>
</dbReference>
<evidence type="ECO:0000256" key="5">
    <source>
        <dbReference type="PROSITE-ProRule" id="PRU10137"/>
    </source>
</evidence>
<keyword evidence="6" id="KW-0175">Coiled coil</keyword>
<dbReference type="Gene3D" id="3.40.50.1390">
    <property type="entry name" value="Resolvase, N-terminal catalytic domain"/>
    <property type="match status" value="1"/>
</dbReference>
<feature type="coiled-coil region" evidence="6">
    <location>
        <begin position="407"/>
        <end position="434"/>
    </location>
</feature>
<evidence type="ECO:0000256" key="2">
    <source>
        <dbReference type="ARBA" id="ARBA00023125"/>
    </source>
</evidence>
<dbReference type="AlphaFoldDB" id="A0A1H8H6F4"/>
<dbReference type="GO" id="GO:0000150">
    <property type="term" value="F:DNA strand exchange activity"/>
    <property type="evidence" value="ECO:0007669"/>
    <property type="project" value="InterPro"/>
</dbReference>
<organism evidence="9 10">
    <name type="scientific">Nitrosomonas marina</name>
    <dbReference type="NCBI Taxonomy" id="917"/>
    <lineage>
        <taxon>Bacteria</taxon>
        <taxon>Pseudomonadati</taxon>
        <taxon>Pseudomonadota</taxon>
        <taxon>Betaproteobacteria</taxon>
        <taxon>Nitrosomonadales</taxon>
        <taxon>Nitrosomonadaceae</taxon>
        <taxon>Nitrosomonas</taxon>
    </lineage>
</organism>
<dbReference type="GO" id="GO:0003677">
    <property type="term" value="F:DNA binding"/>
    <property type="evidence" value="ECO:0007669"/>
    <property type="project" value="UniProtKB-KW"/>
</dbReference>
<dbReference type="PANTHER" id="PTHR30461:SF23">
    <property type="entry name" value="DNA RECOMBINASE-RELATED"/>
    <property type="match status" value="1"/>
</dbReference>
<dbReference type="InterPro" id="IPR006119">
    <property type="entry name" value="Resolv_N"/>
</dbReference>
<evidence type="ECO:0000256" key="3">
    <source>
        <dbReference type="ARBA" id="ARBA00023172"/>
    </source>
</evidence>
<evidence type="ECO:0000313" key="10">
    <source>
        <dbReference type="Proteomes" id="UP000199459"/>
    </source>
</evidence>
<dbReference type="InterPro" id="IPR050639">
    <property type="entry name" value="SSR_resolvase"/>
</dbReference>
<sequence length="519" mass="59484">MTDNAKQNAVIYCRVSSAKQVREGHGLNSQETRCREYARHKGYDIAQVFQDEGVSGGLIDRPGIKALLAFLKQNRNQAYVVIIDDISRLARGLEAHIQLRTAISGAGGKLESPSIEFGEDSDSQLVENLLASVSQHQRQKNGEQVKNRMRARVLNGYWTSYPAVGYRYEKVPGHGKMLVRNEPIATIVQTALEGFASGRFETQSEVKQYLDSQEAFPKGRDGRVHYQRVYNLLNQILYTGYIDLPGWGIHFQPGKHEPLISFETWQQIQERLKGKAKAPARKDLNQDFPLRGFVTCASCNEAMTSCWSTGRNKRYAYYLCQTRECAEYGKSVRKEKIEEEFENLLRDLRPSQNLFYMALDMFRDLWNDRLSKRKQEASFIGQEAQKVERSIAKLLDRIVETDSPSIIVTYENRIRELENRKAELNEKIRTCGTVLPDFDETFRTAFSFLSNPHKLWASDRLEYKRTVLRLAFSDRLHYCRKEGFRTAQYALPFALLEGLGQGNYELVGLVGLEPTTKGL</sequence>
<dbReference type="Pfam" id="PF13408">
    <property type="entry name" value="Zn_ribbon_recom"/>
    <property type="match status" value="1"/>
</dbReference>
<dbReference type="CDD" id="cd00338">
    <property type="entry name" value="Ser_Recombinase"/>
    <property type="match status" value="1"/>
</dbReference>
<dbReference type="SMART" id="SM00857">
    <property type="entry name" value="Resolvase"/>
    <property type="match status" value="1"/>
</dbReference>
<dbReference type="PANTHER" id="PTHR30461">
    <property type="entry name" value="DNA-INVERTASE FROM LAMBDOID PROPHAGE"/>
    <property type="match status" value="1"/>
</dbReference>
<keyword evidence="3" id="KW-0233">DNA recombination</keyword>
<proteinExistence type="predicted"/>